<accession>A0AAE0B2L6</accession>
<reference evidence="1" key="1">
    <citation type="journal article" date="2023" name="Plant J.">
        <title>Genome sequences and population genomics provide insights into the demographic history, inbreeding, and mutation load of two 'living fossil' tree species of Dipteronia.</title>
        <authorList>
            <person name="Feng Y."/>
            <person name="Comes H.P."/>
            <person name="Chen J."/>
            <person name="Zhu S."/>
            <person name="Lu R."/>
            <person name="Zhang X."/>
            <person name="Li P."/>
            <person name="Qiu J."/>
            <person name="Olsen K.M."/>
            <person name="Qiu Y."/>
        </authorList>
    </citation>
    <scope>NUCLEOTIDE SEQUENCE</scope>
    <source>
        <strain evidence="1">NBL</strain>
    </source>
</reference>
<keyword evidence="2" id="KW-1185">Reference proteome</keyword>
<proteinExistence type="predicted"/>
<name>A0AAE0B2L6_9ROSI</name>
<protein>
    <submittedName>
        <fullName evidence="1">Uncharacterized protein</fullName>
    </submittedName>
</protein>
<dbReference type="Proteomes" id="UP001281410">
    <property type="component" value="Unassembled WGS sequence"/>
</dbReference>
<comment type="caution">
    <text evidence="1">The sequence shown here is derived from an EMBL/GenBank/DDBJ whole genome shotgun (WGS) entry which is preliminary data.</text>
</comment>
<dbReference type="AlphaFoldDB" id="A0AAE0B2L6"/>
<evidence type="ECO:0000313" key="2">
    <source>
        <dbReference type="Proteomes" id="UP001281410"/>
    </source>
</evidence>
<organism evidence="1 2">
    <name type="scientific">Dipteronia sinensis</name>
    <dbReference type="NCBI Taxonomy" id="43782"/>
    <lineage>
        <taxon>Eukaryota</taxon>
        <taxon>Viridiplantae</taxon>
        <taxon>Streptophyta</taxon>
        <taxon>Embryophyta</taxon>
        <taxon>Tracheophyta</taxon>
        <taxon>Spermatophyta</taxon>
        <taxon>Magnoliopsida</taxon>
        <taxon>eudicotyledons</taxon>
        <taxon>Gunneridae</taxon>
        <taxon>Pentapetalae</taxon>
        <taxon>rosids</taxon>
        <taxon>malvids</taxon>
        <taxon>Sapindales</taxon>
        <taxon>Sapindaceae</taxon>
        <taxon>Hippocastanoideae</taxon>
        <taxon>Acereae</taxon>
        <taxon>Dipteronia</taxon>
    </lineage>
</organism>
<sequence>MKLEDELNYVHPFVWYICGAARTKMQAKIKATRTAILAIKKVEPKSYSKPIENSQFSVIPCKKRAIESANKSEETVSVPKAKKARFMKKMSKRKIFKDKTKILKLKVLRTQ</sequence>
<evidence type="ECO:0000313" key="1">
    <source>
        <dbReference type="EMBL" id="KAK3228192.1"/>
    </source>
</evidence>
<dbReference type="EMBL" id="JANJYJ010000002">
    <property type="protein sequence ID" value="KAK3228192.1"/>
    <property type="molecule type" value="Genomic_DNA"/>
</dbReference>
<gene>
    <name evidence="1" type="ORF">Dsin_008054</name>
</gene>